<gene>
    <name evidence="2" type="ORF">HANVADRAFT_3751</name>
</gene>
<name>A0A1B7T9R1_9ASCO</name>
<evidence type="ECO:0000313" key="2">
    <source>
        <dbReference type="EMBL" id="OBA25443.1"/>
    </source>
</evidence>
<feature type="compositionally biased region" description="Polar residues" evidence="1">
    <location>
        <begin position="63"/>
        <end position="82"/>
    </location>
</feature>
<accession>A0A1B7T9R1</accession>
<dbReference type="EMBL" id="LXPE01000102">
    <property type="protein sequence ID" value="OBA25443.1"/>
    <property type="molecule type" value="Genomic_DNA"/>
</dbReference>
<dbReference type="AlphaFoldDB" id="A0A1B7T9R1"/>
<feature type="non-terminal residue" evidence="2">
    <location>
        <position position="1"/>
    </location>
</feature>
<protein>
    <submittedName>
        <fullName evidence="2">Uncharacterized protein</fullName>
    </submittedName>
</protein>
<keyword evidence="3" id="KW-1185">Reference proteome</keyword>
<reference evidence="3" key="1">
    <citation type="journal article" date="2016" name="Proc. Natl. Acad. Sci. U.S.A.">
        <title>Comparative genomics of biotechnologically important yeasts.</title>
        <authorList>
            <person name="Riley R."/>
            <person name="Haridas S."/>
            <person name="Wolfe K.H."/>
            <person name="Lopes M.R."/>
            <person name="Hittinger C.T."/>
            <person name="Goeker M."/>
            <person name="Salamov A.A."/>
            <person name="Wisecaver J.H."/>
            <person name="Long T.M."/>
            <person name="Calvey C.H."/>
            <person name="Aerts A.L."/>
            <person name="Barry K.W."/>
            <person name="Choi C."/>
            <person name="Clum A."/>
            <person name="Coughlan A.Y."/>
            <person name="Deshpande S."/>
            <person name="Douglass A.P."/>
            <person name="Hanson S.J."/>
            <person name="Klenk H.-P."/>
            <person name="LaButti K.M."/>
            <person name="Lapidus A."/>
            <person name="Lindquist E.A."/>
            <person name="Lipzen A.M."/>
            <person name="Meier-Kolthoff J.P."/>
            <person name="Ohm R.A."/>
            <person name="Otillar R.P."/>
            <person name="Pangilinan J.L."/>
            <person name="Peng Y."/>
            <person name="Rokas A."/>
            <person name="Rosa C.A."/>
            <person name="Scheuner C."/>
            <person name="Sibirny A.A."/>
            <person name="Slot J.C."/>
            <person name="Stielow J.B."/>
            <person name="Sun H."/>
            <person name="Kurtzman C.P."/>
            <person name="Blackwell M."/>
            <person name="Grigoriev I.V."/>
            <person name="Jeffries T.W."/>
        </authorList>
    </citation>
    <scope>NUCLEOTIDE SEQUENCE [LARGE SCALE GENOMIC DNA]</scope>
    <source>
        <strain evidence="3">NRRL Y-1626</strain>
    </source>
</reference>
<evidence type="ECO:0000313" key="3">
    <source>
        <dbReference type="Proteomes" id="UP000092321"/>
    </source>
</evidence>
<evidence type="ECO:0000256" key="1">
    <source>
        <dbReference type="SAM" id="MobiDB-lite"/>
    </source>
</evidence>
<proteinExistence type="predicted"/>
<organism evidence="2 3">
    <name type="scientific">Hanseniaspora valbyensis NRRL Y-1626</name>
    <dbReference type="NCBI Taxonomy" id="766949"/>
    <lineage>
        <taxon>Eukaryota</taxon>
        <taxon>Fungi</taxon>
        <taxon>Dikarya</taxon>
        <taxon>Ascomycota</taxon>
        <taxon>Saccharomycotina</taxon>
        <taxon>Saccharomycetes</taxon>
        <taxon>Saccharomycodales</taxon>
        <taxon>Saccharomycodaceae</taxon>
        <taxon>Hanseniaspora</taxon>
    </lineage>
</organism>
<comment type="caution">
    <text evidence="2">The sequence shown here is derived from an EMBL/GenBank/DDBJ whole genome shotgun (WGS) entry which is preliminary data.</text>
</comment>
<sequence>NLRDSLENDSQKTAGVVAVNNALRGFQEFDSDVSSSNMNEKQQQQFGGKDGFDSSAAGGVLRTGTSRTASHSRQDSQNTFTDMKNMRDQDFNPDYEMLDENDERITNDNLMMYHGDHDDNNSHEDDYEDDENYGENEVYMNNVEGEEGNMSTDEIMLPPRMSLGALKVVNKSQSTIDKVDTDNEQ</sequence>
<feature type="region of interest" description="Disordered" evidence="1">
    <location>
        <begin position="31"/>
        <end position="92"/>
    </location>
</feature>
<dbReference type="Proteomes" id="UP000092321">
    <property type="component" value="Unassembled WGS sequence"/>
</dbReference>